<dbReference type="GO" id="GO:0009063">
    <property type="term" value="P:amino acid catabolic process"/>
    <property type="evidence" value="ECO:0007669"/>
    <property type="project" value="InterPro"/>
</dbReference>
<keyword evidence="5" id="KW-1185">Reference proteome</keyword>
<dbReference type="InterPro" id="IPR013342">
    <property type="entry name" value="Mandelate_racemase_C"/>
</dbReference>
<feature type="domain" description="Mandelate racemase/muconate lactonizing enzyme C-terminal" evidence="2">
    <location>
        <begin position="129"/>
        <end position="247"/>
    </location>
</feature>
<reference evidence="5" key="3">
    <citation type="submission" date="2023-06" db="EMBL/GenBank/DDBJ databases">
        <title>Pangenomics reveal diversification of enzyme families and niche specialization in globally abundant SAR202 bacteria.</title>
        <authorList>
            <person name="Saw J.H.W."/>
        </authorList>
    </citation>
    <scope>NUCLEOTIDE SEQUENCE [LARGE SCALE GENOMIC DNA]</scope>
    <source>
        <strain evidence="5">JH1073</strain>
    </source>
</reference>
<name>A0AAJ6CST7_9CHLR</name>
<evidence type="ECO:0000256" key="1">
    <source>
        <dbReference type="ARBA" id="ARBA00023239"/>
    </source>
</evidence>
<evidence type="ECO:0000313" key="3">
    <source>
        <dbReference type="EMBL" id="MDG0867817.1"/>
    </source>
</evidence>
<dbReference type="PANTHER" id="PTHR48080">
    <property type="entry name" value="D-GALACTONATE DEHYDRATASE-RELATED"/>
    <property type="match status" value="1"/>
</dbReference>
<dbReference type="RefSeq" id="WP_342826790.1">
    <property type="nucleotide sequence ID" value="NZ_CP046146.1"/>
</dbReference>
<keyword evidence="1" id="KW-0456">Lyase</keyword>
<dbReference type="InterPro" id="IPR034593">
    <property type="entry name" value="DgoD-like"/>
</dbReference>
<evidence type="ECO:0000313" key="4">
    <source>
        <dbReference type="EMBL" id="WFG40566.1"/>
    </source>
</evidence>
<evidence type="ECO:0000259" key="2">
    <source>
        <dbReference type="SMART" id="SM00922"/>
    </source>
</evidence>
<evidence type="ECO:0000313" key="5">
    <source>
        <dbReference type="Proteomes" id="UP001219901"/>
    </source>
</evidence>
<accession>A0AAJ6CST7</accession>
<dbReference type="AlphaFoldDB" id="A0AAJ6CST7"/>
<dbReference type="Gene3D" id="3.20.20.120">
    <property type="entry name" value="Enolase-like C-terminal domain"/>
    <property type="match status" value="1"/>
</dbReference>
<dbReference type="SFLD" id="SFLDS00001">
    <property type="entry name" value="Enolase"/>
    <property type="match status" value="1"/>
</dbReference>
<evidence type="ECO:0000313" key="6">
    <source>
        <dbReference type="Proteomes" id="UP001321249"/>
    </source>
</evidence>
<sequence length="393" mass="44507">MKVTQVRTFPVSDEEDRRYIVVRVDTDAGIHGLGEVGIVWWGRAIGQAIEHLSELIIGADPWETERLWQEMFRSSFFPADKVYSCAISAIDLALWDIKGKSVEKPVYKLLGGPVRDKVVCYIHTQGETMQQLVDNSVQAVDQGWKFVRWGQPESSGPMANRSMNETRMGYLQPEASNQLAVEQMSKVRDAVGPDIELCFDVHTRLDPHHVIKLCKELEEFKPFFIEDPIRSENPGTYRLIRDKVNLPIAAGEQWSSKWQFRQVIEEDLIDYARIDLCNVGGLTEALKITHWAETHYIDIAPHNPLGPVSAAACVSLCMASTNVGVQEMPFGRPGSYAAKLFPEQMDWEDGFAWCYDKPGLGVEFKIEEAEHSHFEMGGFAPRLIRDDGAFTNW</sequence>
<dbReference type="InterPro" id="IPR013341">
    <property type="entry name" value="Mandelate_racemase_N_dom"/>
</dbReference>
<dbReference type="Pfam" id="PF02746">
    <property type="entry name" value="MR_MLE_N"/>
    <property type="match status" value="1"/>
</dbReference>
<dbReference type="PROSITE" id="PS00908">
    <property type="entry name" value="MR_MLE_1"/>
    <property type="match status" value="1"/>
</dbReference>
<protein>
    <recommendedName>
        <fullName evidence="2">Mandelate racemase/muconate lactonizing enzyme C-terminal domain-containing protein</fullName>
    </recommendedName>
</protein>
<dbReference type="CDD" id="cd03316">
    <property type="entry name" value="MR_like"/>
    <property type="match status" value="1"/>
</dbReference>
<dbReference type="GO" id="GO:0016829">
    <property type="term" value="F:lyase activity"/>
    <property type="evidence" value="ECO:0007669"/>
    <property type="project" value="UniProtKB-KW"/>
</dbReference>
<dbReference type="InterPro" id="IPR029017">
    <property type="entry name" value="Enolase-like_N"/>
</dbReference>
<dbReference type="InterPro" id="IPR029065">
    <property type="entry name" value="Enolase_C-like"/>
</dbReference>
<dbReference type="PANTHER" id="PTHR48080:SF2">
    <property type="entry name" value="D-GALACTONATE DEHYDRATASE"/>
    <property type="match status" value="1"/>
</dbReference>
<dbReference type="SMART" id="SM00922">
    <property type="entry name" value="MR_MLE"/>
    <property type="match status" value="1"/>
</dbReference>
<organism evidence="4 5">
    <name type="scientific">Candidatus Lucifugimonas marina</name>
    <dbReference type="NCBI Taxonomy" id="3038979"/>
    <lineage>
        <taxon>Bacteria</taxon>
        <taxon>Bacillati</taxon>
        <taxon>Chloroflexota</taxon>
        <taxon>Dehalococcoidia</taxon>
        <taxon>SAR202 cluster</taxon>
        <taxon>Candidatus Lucifugimonadales</taxon>
        <taxon>Candidatus Lucifugimonadaceae</taxon>
        <taxon>Candidatus Lucifugimonas</taxon>
    </lineage>
</organism>
<dbReference type="InterPro" id="IPR018110">
    <property type="entry name" value="Mandel_Rmase/mucon_lact_enz_CS"/>
</dbReference>
<dbReference type="Proteomes" id="UP001321249">
    <property type="component" value="Unassembled WGS sequence"/>
</dbReference>
<dbReference type="EMBL" id="WMBE01000004">
    <property type="protein sequence ID" value="MDG0867817.1"/>
    <property type="molecule type" value="Genomic_DNA"/>
</dbReference>
<dbReference type="Gene3D" id="3.30.390.10">
    <property type="entry name" value="Enolase-like, N-terminal domain"/>
    <property type="match status" value="1"/>
</dbReference>
<gene>
    <name evidence="3" type="ORF">GKO46_12135</name>
    <name evidence="4" type="ORF">GKO48_13465</name>
</gene>
<dbReference type="SUPFAM" id="SSF54826">
    <property type="entry name" value="Enolase N-terminal domain-like"/>
    <property type="match status" value="1"/>
</dbReference>
<dbReference type="InterPro" id="IPR036849">
    <property type="entry name" value="Enolase-like_C_sf"/>
</dbReference>
<reference evidence="4" key="2">
    <citation type="journal article" date="2023" name="Nat. Commun.">
        <title>Cultivation of marine bacteria of the SAR202 clade.</title>
        <authorList>
            <person name="Lim Y."/>
            <person name="Seo J.H."/>
            <person name="Giovannoni S.J."/>
            <person name="Kang I."/>
            <person name="Cho J.C."/>
        </authorList>
    </citation>
    <scope>NUCLEOTIDE SEQUENCE</scope>
    <source>
        <strain evidence="4">JH1073</strain>
    </source>
</reference>
<reference evidence="5 6" key="1">
    <citation type="submission" date="2019-11" db="EMBL/GenBank/DDBJ databases">
        <authorList>
            <person name="Cho J.-C."/>
        </authorList>
    </citation>
    <scope>NUCLEOTIDE SEQUENCE [LARGE SCALE GENOMIC DNA]</scope>
    <source>
        <strain evidence="4 5">JH1073</strain>
        <strain evidence="3 6">JH702</strain>
    </source>
</reference>
<dbReference type="Pfam" id="PF13378">
    <property type="entry name" value="MR_MLE_C"/>
    <property type="match status" value="1"/>
</dbReference>
<proteinExistence type="predicted"/>
<dbReference type="SFLD" id="SFLDG00179">
    <property type="entry name" value="mandelate_racemase"/>
    <property type="match status" value="1"/>
</dbReference>
<dbReference type="SUPFAM" id="SSF51604">
    <property type="entry name" value="Enolase C-terminal domain-like"/>
    <property type="match status" value="1"/>
</dbReference>
<dbReference type="EMBL" id="CP046147">
    <property type="protein sequence ID" value="WFG40566.1"/>
    <property type="molecule type" value="Genomic_DNA"/>
</dbReference>
<dbReference type="Proteomes" id="UP001219901">
    <property type="component" value="Chromosome"/>
</dbReference>